<accession>A0A843WBZ0</accession>
<dbReference type="Proteomes" id="UP000652761">
    <property type="component" value="Unassembled WGS sequence"/>
</dbReference>
<evidence type="ECO:0000313" key="1">
    <source>
        <dbReference type="EMBL" id="MQM02265.1"/>
    </source>
</evidence>
<dbReference type="EMBL" id="NMUH01002823">
    <property type="protein sequence ID" value="MQM02265.1"/>
    <property type="molecule type" value="Genomic_DNA"/>
</dbReference>
<sequence length="93" mass="10900">MSDNSQRLEEIVHTRLSTMQKQIHTRTHNFFKGSVDTPHTGVDTMLQALSRQMKKWSSSVDTRTYGVDTRDLSQKACLQHSLVCRHEMKWCRH</sequence>
<comment type="caution">
    <text evidence="1">The sequence shown here is derived from an EMBL/GenBank/DDBJ whole genome shotgun (WGS) entry which is preliminary data.</text>
</comment>
<reference evidence="1" key="1">
    <citation type="submission" date="2017-07" db="EMBL/GenBank/DDBJ databases">
        <title>Taro Niue Genome Assembly and Annotation.</title>
        <authorList>
            <person name="Atibalentja N."/>
            <person name="Keating K."/>
            <person name="Fields C.J."/>
        </authorList>
    </citation>
    <scope>NUCLEOTIDE SEQUENCE</scope>
    <source>
        <strain evidence="1">Niue_2</strain>
        <tissue evidence="1">Leaf</tissue>
    </source>
</reference>
<dbReference type="AlphaFoldDB" id="A0A843WBZ0"/>
<evidence type="ECO:0000313" key="2">
    <source>
        <dbReference type="Proteomes" id="UP000652761"/>
    </source>
</evidence>
<name>A0A843WBZ0_COLES</name>
<keyword evidence="2" id="KW-1185">Reference proteome</keyword>
<gene>
    <name evidence="1" type="ORF">Taro_035032</name>
</gene>
<proteinExistence type="predicted"/>
<organism evidence="1 2">
    <name type="scientific">Colocasia esculenta</name>
    <name type="common">Wild taro</name>
    <name type="synonym">Arum esculentum</name>
    <dbReference type="NCBI Taxonomy" id="4460"/>
    <lineage>
        <taxon>Eukaryota</taxon>
        <taxon>Viridiplantae</taxon>
        <taxon>Streptophyta</taxon>
        <taxon>Embryophyta</taxon>
        <taxon>Tracheophyta</taxon>
        <taxon>Spermatophyta</taxon>
        <taxon>Magnoliopsida</taxon>
        <taxon>Liliopsida</taxon>
        <taxon>Araceae</taxon>
        <taxon>Aroideae</taxon>
        <taxon>Colocasieae</taxon>
        <taxon>Colocasia</taxon>
    </lineage>
</organism>
<protein>
    <submittedName>
        <fullName evidence="1">Uncharacterized protein</fullName>
    </submittedName>
</protein>